<feature type="chain" id="PRO_5041726946" evidence="2">
    <location>
        <begin position="23"/>
        <end position="352"/>
    </location>
</feature>
<feature type="transmembrane region" description="Helical" evidence="1">
    <location>
        <begin position="296"/>
        <end position="315"/>
    </location>
</feature>
<gene>
    <name evidence="3" type="ORF">Q2T42_17840</name>
</gene>
<accession>A0AA96WQI5</accession>
<keyword evidence="1" id="KW-0812">Transmembrane</keyword>
<organism evidence="3">
    <name type="scientific">Leptolyngbya boryana CZ1</name>
    <dbReference type="NCBI Taxonomy" id="3060204"/>
    <lineage>
        <taxon>Bacteria</taxon>
        <taxon>Bacillati</taxon>
        <taxon>Cyanobacteriota</taxon>
        <taxon>Cyanophyceae</taxon>
        <taxon>Leptolyngbyales</taxon>
        <taxon>Leptolyngbyaceae</taxon>
        <taxon>Leptolyngbya group</taxon>
        <taxon>Leptolyngbya</taxon>
    </lineage>
</organism>
<feature type="transmembrane region" description="Helical" evidence="1">
    <location>
        <begin position="327"/>
        <end position="348"/>
    </location>
</feature>
<keyword evidence="1" id="KW-1133">Transmembrane helix</keyword>
<feature type="transmembrane region" description="Helical" evidence="1">
    <location>
        <begin position="164"/>
        <end position="185"/>
    </location>
</feature>
<sequence>MRKRLLLLILGFALLLTQRASAYTPAQPYSLWFYFDRAPEAVQFVECKSTSSLLCDQPKLLIQYGNCTDVVCLKTQPVLRSPYKFECAETACLYQEPLQSQGSRDPIFQLIVQFSNQARSTPPFTADFRSRIAGYRDRHFTVIRQNQSLQVEPDEAMKPTRWEVFGIALTITQCSEFAIALLCLGVLRFNRSQVARVLLWIGFVNLLTFPVVWFFFPSLQAFQYRSTRVFGVFSLLNAIGFSLALVHQKTITTKTIIRTGIVWFFCLPIVLIAAFLFAVLVGYAEFLPTALGVPSLITLMTSQICVAIWEGWLLARSQSGLSNYHSYWLSLLINLCSFLSGLALLPTLQQVG</sequence>
<name>A0AA96WQI5_LEPBY</name>
<dbReference type="RefSeq" id="WP_316425899.1">
    <property type="nucleotide sequence ID" value="NZ_CP130144.1"/>
</dbReference>
<evidence type="ECO:0000256" key="1">
    <source>
        <dbReference type="SAM" id="Phobius"/>
    </source>
</evidence>
<reference evidence="3" key="1">
    <citation type="journal article" date="2023" name="Plants (Basel)">
        <title>Genomic Analysis of Leptolyngbya boryana CZ1 Reveals Efficient Carbon Fixation Modules.</title>
        <authorList>
            <person name="Bai X."/>
            <person name="Wang H."/>
            <person name="Cheng W."/>
            <person name="Wang J."/>
            <person name="Ma M."/>
            <person name="Hu H."/>
            <person name="Song Z."/>
            <person name="Ma H."/>
            <person name="Fan Y."/>
            <person name="Du C."/>
            <person name="Xu J."/>
        </authorList>
    </citation>
    <scope>NUCLEOTIDE SEQUENCE</scope>
    <source>
        <strain evidence="3">CZ1</strain>
    </source>
</reference>
<dbReference type="AlphaFoldDB" id="A0AA96WQI5"/>
<feature type="transmembrane region" description="Helical" evidence="1">
    <location>
        <begin position="260"/>
        <end position="284"/>
    </location>
</feature>
<feature type="transmembrane region" description="Helical" evidence="1">
    <location>
        <begin position="197"/>
        <end position="216"/>
    </location>
</feature>
<reference evidence="3" key="2">
    <citation type="submission" date="2023-07" db="EMBL/GenBank/DDBJ databases">
        <authorList>
            <person name="Bai X.-H."/>
            <person name="Wang H.-H."/>
            <person name="Wang J."/>
            <person name="Ma M.-Y."/>
            <person name="Hu H.-H."/>
            <person name="Song Z.-L."/>
            <person name="Ma H.-G."/>
            <person name="Fan Y."/>
            <person name="Du C.-Y."/>
            <person name="Xu J.-C."/>
        </authorList>
    </citation>
    <scope>NUCLEOTIDE SEQUENCE</scope>
    <source>
        <strain evidence="3">CZ1</strain>
    </source>
</reference>
<feature type="transmembrane region" description="Helical" evidence="1">
    <location>
        <begin position="228"/>
        <end position="248"/>
    </location>
</feature>
<dbReference type="EMBL" id="CP130144">
    <property type="protein sequence ID" value="WNZ43708.1"/>
    <property type="molecule type" value="Genomic_DNA"/>
</dbReference>
<protein>
    <submittedName>
        <fullName evidence="3">Uncharacterized protein</fullName>
    </submittedName>
</protein>
<keyword evidence="2" id="KW-0732">Signal</keyword>
<keyword evidence="1" id="KW-0472">Membrane</keyword>
<proteinExistence type="predicted"/>
<evidence type="ECO:0000256" key="2">
    <source>
        <dbReference type="SAM" id="SignalP"/>
    </source>
</evidence>
<evidence type="ECO:0000313" key="3">
    <source>
        <dbReference type="EMBL" id="WNZ43708.1"/>
    </source>
</evidence>
<feature type="signal peptide" evidence="2">
    <location>
        <begin position="1"/>
        <end position="22"/>
    </location>
</feature>